<evidence type="ECO:0000313" key="3">
    <source>
        <dbReference type="Proteomes" id="UP000034452"/>
    </source>
</evidence>
<dbReference type="InterPro" id="IPR043519">
    <property type="entry name" value="NT_sf"/>
</dbReference>
<protein>
    <recommendedName>
        <fullName evidence="1">Polymerase beta nucleotidyltransferase domain-containing protein</fullName>
    </recommendedName>
</protein>
<dbReference type="Pfam" id="PF18765">
    <property type="entry name" value="Polbeta"/>
    <property type="match status" value="1"/>
</dbReference>
<evidence type="ECO:0000259" key="1">
    <source>
        <dbReference type="Pfam" id="PF18765"/>
    </source>
</evidence>
<evidence type="ECO:0000313" key="2">
    <source>
        <dbReference type="EMBL" id="KKR70786.1"/>
    </source>
</evidence>
<dbReference type="AlphaFoldDB" id="A0A0G0T7P7"/>
<accession>A0A0G0T7P7</accession>
<dbReference type="SUPFAM" id="SSF81301">
    <property type="entry name" value="Nucleotidyltransferase"/>
    <property type="match status" value="1"/>
</dbReference>
<gene>
    <name evidence="2" type="ORF">UU13_C0001G0014</name>
</gene>
<proteinExistence type="predicted"/>
<sequence length="123" mass="14219">MRKKLIIMFGSQISKKNNLVSDFDVGILAKKPLTIADRTRLSGYLAKKFNINEDKIDLTDLYTASPLLLYEVAKKGKLLEGNAFDFTRFQVRAWKIYQDTAKFRRLSGKMIEKYVKGIHLQKT</sequence>
<dbReference type="InterPro" id="IPR041633">
    <property type="entry name" value="Polbeta"/>
</dbReference>
<dbReference type="InterPro" id="IPR052930">
    <property type="entry name" value="TA_antitoxin_MntA"/>
</dbReference>
<dbReference type="NCBIfam" id="NF047752">
    <property type="entry name" value="MntA_antitoxin"/>
    <property type="match status" value="1"/>
</dbReference>
<dbReference type="Proteomes" id="UP000034452">
    <property type="component" value="Unassembled WGS sequence"/>
</dbReference>
<dbReference type="PANTHER" id="PTHR43852:SF3">
    <property type="entry name" value="NUCLEOTIDYLTRANSFERASE"/>
    <property type="match status" value="1"/>
</dbReference>
<name>A0A0G0T7P7_9BACT</name>
<dbReference type="Gene3D" id="3.30.460.10">
    <property type="entry name" value="Beta Polymerase, domain 2"/>
    <property type="match status" value="1"/>
</dbReference>
<organism evidence="2 3">
    <name type="scientific">Candidatus Nomurabacteria bacterium GW2011_GWB1_40_7</name>
    <dbReference type="NCBI Taxonomy" id="1618744"/>
    <lineage>
        <taxon>Bacteria</taxon>
        <taxon>Candidatus Nomuraibacteriota</taxon>
    </lineage>
</organism>
<comment type="caution">
    <text evidence="2">The sequence shown here is derived from an EMBL/GenBank/DDBJ whole genome shotgun (WGS) entry which is preliminary data.</text>
</comment>
<dbReference type="EMBL" id="LBZL01000001">
    <property type="protein sequence ID" value="KKR70786.1"/>
    <property type="molecule type" value="Genomic_DNA"/>
</dbReference>
<feature type="domain" description="Polymerase beta nucleotidyltransferase" evidence="1">
    <location>
        <begin position="5"/>
        <end position="79"/>
    </location>
</feature>
<reference evidence="2 3" key="1">
    <citation type="journal article" date="2015" name="Nature">
        <title>rRNA introns, odd ribosomes, and small enigmatic genomes across a large radiation of phyla.</title>
        <authorList>
            <person name="Brown C.T."/>
            <person name="Hug L.A."/>
            <person name="Thomas B.C."/>
            <person name="Sharon I."/>
            <person name="Castelle C.J."/>
            <person name="Singh A."/>
            <person name="Wilkins M.J."/>
            <person name="Williams K.H."/>
            <person name="Banfield J.F."/>
        </authorList>
    </citation>
    <scope>NUCLEOTIDE SEQUENCE [LARGE SCALE GENOMIC DNA]</scope>
</reference>
<dbReference type="CDD" id="cd05403">
    <property type="entry name" value="NT_KNTase_like"/>
    <property type="match status" value="1"/>
</dbReference>
<dbReference type="PANTHER" id="PTHR43852">
    <property type="entry name" value="NUCLEOTIDYLTRANSFERASE"/>
    <property type="match status" value="1"/>
</dbReference>